<dbReference type="Gene3D" id="3.40.50.10320">
    <property type="entry name" value="LmbE-like"/>
    <property type="match status" value="1"/>
</dbReference>
<keyword evidence="2" id="KW-1185">Reference proteome</keyword>
<dbReference type="EMBL" id="AP027081">
    <property type="protein sequence ID" value="BDU76526.1"/>
    <property type="molecule type" value="Genomic_DNA"/>
</dbReference>
<evidence type="ECO:0000313" key="2">
    <source>
        <dbReference type="Proteomes" id="UP001228113"/>
    </source>
</evidence>
<organism evidence="1 2">
    <name type="scientific">Mesoterricola sediminis</name>
    <dbReference type="NCBI Taxonomy" id="2927980"/>
    <lineage>
        <taxon>Bacteria</taxon>
        <taxon>Pseudomonadati</taxon>
        <taxon>Acidobacteriota</taxon>
        <taxon>Holophagae</taxon>
        <taxon>Holophagales</taxon>
        <taxon>Holophagaceae</taxon>
        <taxon>Mesoterricola</taxon>
    </lineage>
</organism>
<dbReference type="RefSeq" id="WP_243334307.1">
    <property type="nucleotide sequence ID" value="NZ_AP027081.1"/>
</dbReference>
<reference evidence="1" key="1">
    <citation type="journal article" date="2023" name="Int. J. Syst. Evol. Microbiol.">
        <title>Mesoterricola silvestris gen. nov., sp. nov., Mesoterricola sediminis sp. nov., Geothrix oryzae sp. nov., Geothrix edaphica sp. nov., Geothrix rubra sp. nov., and Geothrix limicola sp. nov., six novel members of Acidobacteriota isolated from soils.</title>
        <authorList>
            <person name="Itoh H."/>
            <person name="Sugisawa Y."/>
            <person name="Mise K."/>
            <person name="Xu Z."/>
            <person name="Kuniyasu M."/>
            <person name="Ushijima N."/>
            <person name="Kawano K."/>
            <person name="Kobayashi E."/>
            <person name="Shiratori Y."/>
            <person name="Masuda Y."/>
            <person name="Senoo K."/>
        </authorList>
    </citation>
    <scope>NUCLEOTIDE SEQUENCE</scope>
    <source>
        <strain evidence="1">W786</strain>
    </source>
</reference>
<dbReference type="Proteomes" id="UP001228113">
    <property type="component" value="Chromosome"/>
</dbReference>
<accession>A0AA48GNT8</accession>
<dbReference type="SUPFAM" id="SSF102588">
    <property type="entry name" value="LmbE-like"/>
    <property type="match status" value="1"/>
</dbReference>
<evidence type="ECO:0008006" key="3">
    <source>
        <dbReference type="Google" id="ProtNLM"/>
    </source>
</evidence>
<dbReference type="InterPro" id="IPR003737">
    <property type="entry name" value="GlcNAc_PI_deacetylase-related"/>
</dbReference>
<name>A0AA48GNT8_9BACT</name>
<proteinExistence type="predicted"/>
<dbReference type="InterPro" id="IPR024078">
    <property type="entry name" value="LmbE-like_dom_sf"/>
</dbReference>
<sequence length="282" mass="29695">MNQPYLAFVRAFRRTLDEARSIPWGGLPSAAGAAPGPGAPVTLVFSPHPDDECIIGALPLRLRREAGHRVVVAAVTLGSDPARRGPRLAELRDACGYLGFEVLPLGGEGLTGITPAARAADPAAWGAAVERAREALEACRPAVVVLPHELDGHPTHAGTSLLAQDALAASGLDCAVVQTEFWHPLEAPTLMVESSDADVADLVAAISFHRGEVARNPYHVLLPSWMSDNVRRGSERVGSAGAAAAPFAFATLYRHGRWSDGVFRPAERTTLPAALSASGLFR</sequence>
<protein>
    <recommendedName>
        <fullName evidence="3">PIG-L family deacetylase</fullName>
    </recommendedName>
</protein>
<evidence type="ECO:0000313" key="1">
    <source>
        <dbReference type="EMBL" id="BDU76526.1"/>
    </source>
</evidence>
<gene>
    <name evidence="1" type="ORF">METESE_14840</name>
</gene>
<dbReference type="AlphaFoldDB" id="A0AA48GNT8"/>
<dbReference type="KEGG" id="msea:METESE_14840"/>
<dbReference type="Pfam" id="PF02585">
    <property type="entry name" value="PIG-L"/>
    <property type="match status" value="1"/>
</dbReference>